<sequence length="1133" mass="136078">MSLNGDIDTKSLIEERDIWKKKFEKIELENSILKKKLEDYITNYENKNVEVENFTKIKTDMLMKYKYMDNKCEYLNIKVSILTLEKEEEMKKNNEMQKIINKQKKEIEGYKKILEKLKSMNISFKKRKNEAENKICFMIDNDLLIKNDNILLKEIIKVNDRLNDINNKVNEKMKGELEKTKKKLHIANDKIKKFHDAFINISNNYLKHKGEKEKKLLVTLKVNEELREELEKKKSIEKFNIECKAKLEEYNAKNTLLNYYEIKYKVNDRSKNRILRYINLISNNCKMEENGNSDETNKNIFLYDLYNMYDKNDKNYEEQINLLKKKILDEDNFHQMNKKKYNTLINTSSFQNKENSENSLEAFILNNLYSSNIIEILHYNIKIVNDILECFNITLLLLSYIYDTYLKEIINNINNSSYLQSLEKSNIRFVIYFFITLSSFLLSTLKYIYIIKNSDSNDYLKLLCNERIFHIFYLSKYILEEYVEKIKIKLFSSNIDYSTLVFLSDQLNNLYNFIFAQNMAYNENNEEGNEEKYQTINDSNNSIKSNSEAGTNKDIMSNTRNEKKKDESQKDKKILESDEEKNISSFELFCFLNFVIATSIHLMNDKDILFDSFNDIDMDIQKEILIKCDYVLKLIKIPPKVFSFYFCIKRYNFSFENFLEWVTNYKSLIIDDINSNNNKERSKNPTSFINELSKNILNELNTISDRTNIYYMNGQETKELYIYDICNKYIDMYNNIISKKNKNLIEKKVIKEKDDVIKKLEENITDYENKIHLMNKKINMLTVKEEKCNKMQIDLDILKKEKNEYLNIINDLRKSKNESVNEIAYITKHYNETKNKYTELLKGFEPKRKYLNGNKNNEQFNIDTYYMKKIINNLYYENFLIKINKNYHLFDEKINYYNNLYNNYSTINFLYEDENYENNKWKIKNTNDKNTIKKEDETNIMLNKIFGDEIYFINKNHKVLFDDIYNCELIKSRLAKHKTDYFKNKLYQTTLCNSLSNEEKKYIEIVDIIENYKNLKNKILKEILNMSINHNTDIQMKNHQKSSEHLHRKLSELKSVIKKFYINNNLRNLYKNLPHLEHILNITVGEKSNKEENYEKIGNISNKNLNKKTYLHSDKVILNNHSLSYLIQNIFNL</sequence>
<gene>
    <name evidence="3" type="ORF">PRELSG_1249900</name>
</gene>
<dbReference type="OrthoDB" id="392391at2759"/>
<dbReference type="RefSeq" id="XP_028534611.1">
    <property type="nucleotide sequence ID" value="XM_028678308.1"/>
</dbReference>
<dbReference type="AlphaFoldDB" id="A0A1J1H9L3"/>
<evidence type="ECO:0000313" key="4">
    <source>
        <dbReference type="Proteomes" id="UP000220158"/>
    </source>
</evidence>
<accession>A0A1J1H9L3</accession>
<evidence type="ECO:0000256" key="2">
    <source>
        <dbReference type="SAM" id="MobiDB-lite"/>
    </source>
</evidence>
<evidence type="ECO:0000313" key="3">
    <source>
        <dbReference type="EMBL" id="CRH01612.1"/>
    </source>
</evidence>
<reference evidence="3 4" key="1">
    <citation type="submission" date="2015-04" db="EMBL/GenBank/DDBJ databases">
        <authorList>
            <consortium name="Pathogen Informatics"/>
        </authorList>
    </citation>
    <scope>NUCLEOTIDE SEQUENCE [LARGE SCALE GENOMIC DNA]</scope>
    <source>
        <strain evidence="3 4">SGS1</strain>
    </source>
</reference>
<keyword evidence="1" id="KW-0175">Coiled coil</keyword>
<feature type="coiled-coil region" evidence="1">
    <location>
        <begin position="86"/>
        <end position="134"/>
    </location>
</feature>
<name>A0A1J1H9L3_PLARL</name>
<dbReference type="EMBL" id="LN835307">
    <property type="protein sequence ID" value="CRH01612.1"/>
    <property type="molecule type" value="Genomic_DNA"/>
</dbReference>
<feature type="compositionally biased region" description="Polar residues" evidence="2">
    <location>
        <begin position="548"/>
        <end position="559"/>
    </location>
</feature>
<keyword evidence="4" id="KW-1185">Reference proteome</keyword>
<feature type="coiled-coil region" evidence="1">
    <location>
        <begin position="750"/>
        <end position="818"/>
    </location>
</feature>
<evidence type="ECO:0000256" key="1">
    <source>
        <dbReference type="SAM" id="Coils"/>
    </source>
</evidence>
<feature type="compositionally biased region" description="Basic and acidic residues" evidence="2">
    <location>
        <begin position="560"/>
        <end position="574"/>
    </location>
</feature>
<organism evidence="3 4">
    <name type="scientific">Plasmodium relictum</name>
    <dbReference type="NCBI Taxonomy" id="85471"/>
    <lineage>
        <taxon>Eukaryota</taxon>
        <taxon>Sar</taxon>
        <taxon>Alveolata</taxon>
        <taxon>Apicomplexa</taxon>
        <taxon>Aconoidasida</taxon>
        <taxon>Haemosporida</taxon>
        <taxon>Plasmodiidae</taxon>
        <taxon>Plasmodium</taxon>
        <taxon>Plasmodium (Haemamoeba)</taxon>
    </lineage>
</organism>
<proteinExistence type="predicted"/>
<feature type="region of interest" description="Disordered" evidence="2">
    <location>
        <begin position="537"/>
        <end position="574"/>
    </location>
</feature>
<protein>
    <submittedName>
        <fullName evidence="3">Uncharacterized protein</fullName>
    </submittedName>
</protein>
<dbReference type="GeneID" id="39737743"/>
<dbReference type="VEuPathDB" id="PlasmoDB:PRELSG_1249900"/>
<feature type="compositionally biased region" description="Low complexity" evidence="2">
    <location>
        <begin position="537"/>
        <end position="547"/>
    </location>
</feature>
<dbReference type="Proteomes" id="UP000220158">
    <property type="component" value="Chromosome 12"/>
</dbReference>
<dbReference type="KEGG" id="prel:PRELSG_1249900"/>